<feature type="chain" id="PRO_5017394176" description="Lipoprotein" evidence="1">
    <location>
        <begin position="19"/>
        <end position="495"/>
    </location>
</feature>
<evidence type="ECO:0008006" key="4">
    <source>
        <dbReference type="Google" id="ProtNLM"/>
    </source>
</evidence>
<evidence type="ECO:0000256" key="1">
    <source>
        <dbReference type="SAM" id="SignalP"/>
    </source>
</evidence>
<evidence type="ECO:0000313" key="3">
    <source>
        <dbReference type="Proteomes" id="UP000273022"/>
    </source>
</evidence>
<evidence type="ECO:0000313" key="2">
    <source>
        <dbReference type="EMBL" id="RJY07862.1"/>
    </source>
</evidence>
<organism evidence="2 3">
    <name type="scientific">Parashewanella spongiae</name>
    <dbReference type="NCBI Taxonomy" id="342950"/>
    <lineage>
        <taxon>Bacteria</taxon>
        <taxon>Pseudomonadati</taxon>
        <taxon>Pseudomonadota</taxon>
        <taxon>Gammaproteobacteria</taxon>
        <taxon>Alteromonadales</taxon>
        <taxon>Shewanellaceae</taxon>
        <taxon>Parashewanella</taxon>
    </lineage>
</organism>
<reference evidence="2 3" key="1">
    <citation type="submission" date="2018-09" db="EMBL/GenBank/DDBJ databases">
        <title>Phylogeny of the Shewanellaceae, and recommendation for two new genera, Pseudoshewanella and Parashewanella.</title>
        <authorList>
            <person name="Wang G."/>
        </authorList>
    </citation>
    <scope>NUCLEOTIDE SEQUENCE [LARGE SCALE GENOMIC DNA]</scope>
    <source>
        <strain evidence="2 3">KCTC 22492</strain>
    </source>
</reference>
<dbReference type="Proteomes" id="UP000273022">
    <property type="component" value="Unassembled WGS sequence"/>
</dbReference>
<proteinExistence type="predicted"/>
<keyword evidence="1" id="KW-0732">Signal</keyword>
<sequence length="495" mass="56217">MRLILVNFVLILSINLTGCLSTPTIDNGTNIEVPIPQSLNDSALYLSDAEIQKYGNDWYVLYNNWIYPNTDPHRKSSLRFPDGKISALKGQQALINGYERFCRTYGGEIINSNSQTHTIMNCKSTNKATTGRLKVSRIFKNPPNRVFSPGAEYWSLGVRYFSNQHNVQNGRTDDSFESRKTQKVTGVIELENGEKYNFLNFGTLEDNLVLELEFGGAFNSIHYPIQDVAYLDFYPEASGSNIGVLLIDGRYRMLNSVSVRHRESLNVSSTFGINGLNIVVNKNGQHEVMNFRNLNGIKRIYIGDDSIKNSVKLLEMQRKHKKILDPLIKKRQIAIAKGKKRREENMKREIEEKKRLVLAKQLLQKKLASVDVKRKRVAEQFGKGSQVCHAGTVKYRVCSNANFSNSCRDNQTTGSVYGYIVNKFENGFIEMRVSGLANIPDQDRELYNRFGVGKMYLDSLSTEPGVIIRVDSLKVESCFITDNPILKLMNQANFQ</sequence>
<name>A0A3A6TFK1_9GAMM</name>
<accession>A0A3A6TFK1</accession>
<feature type="signal peptide" evidence="1">
    <location>
        <begin position="1"/>
        <end position="18"/>
    </location>
</feature>
<dbReference type="AlphaFoldDB" id="A0A3A6TFK1"/>
<dbReference type="RefSeq" id="WP_121854468.1">
    <property type="nucleotide sequence ID" value="NZ_CP037952.1"/>
</dbReference>
<gene>
    <name evidence="2" type="ORF">D5R81_15135</name>
</gene>
<dbReference type="EMBL" id="QYYH01000110">
    <property type="protein sequence ID" value="RJY07862.1"/>
    <property type="molecule type" value="Genomic_DNA"/>
</dbReference>
<comment type="caution">
    <text evidence="2">The sequence shown here is derived from an EMBL/GenBank/DDBJ whole genome shotgun (WGS) entry which is preliminary data.</text>
</comment>
<protein>
    <recommendedName>
        <fullName evidence="4">Lipoprotein</fullName>
    </recommendedName>
</protein>
<keyword evidence="3" id="KW-1185">Reference proteome</keyword>